<protein>
    <submittedName>
        <fullName evidence="2">Uncharacterized protein</fullName>
    </submittedName>
</protein>
<keyword evidence="3" id="KW-1185">Reference proteome</keyword>
<evidence type="ECO:0000313" key="3">
    <source>
        <dbReference type="Proteomes" id="UP000000768"/>
    </source>
</evidence>
<dbReference type="Gramene" id="KXG27064">
    <property type="protein sequence ID" value="KXG27064"/>
    <property type="gene ID" value="SORBI_3006G219250"/>
</dbReference>
<dbReference type="AlphaFoldDB" id="A0A1B6PN00"/>
<accession>A0A1B6PN00</accession>
<name>A0A1B6PN00_SORBI</name>
<proteinExistence type="predicted"/>
<evidence type="ECO:0000313" key="2">
    <source>
        <dbReference type="EMBL" id="KXG27064.2"/>
    </source>
</evidence>
<feature type="region of interest" description="Disordered" evidence="1">
    <location>
        <begin position="142"/>
        <end position="163"/>
    </location>
</feature>
<dbReference type="EMBL" id="CM000765">
    <property type="protein sequence ID" value="KXG27064.2"/>
    <property type="molecule type" value="Genomic_DNA"/>
</dbReference>
<evidence type="ECO:0000256" key="1">
    <source>
        <dbReference type="SAM" id="MobiDB-lite"/>
    </source>
</evidence>
<reference evidence="2 3" key="1">
    <citation type="journal article" date="2009" name="Nature">
        <title>The Sorghum bicolor genome and the diversification of grasses.</title>
        <authorList>
            <person name="Paterson A.H."/>
            <person name="Bowers J.E."/>
            <person name="Bruggmann R."/>
            <person name="Dubchak I."/>
            <person name="Grimwood J."/>
            <person name="Gundlach H."/>
            <person name="Haberer G."/>
            <person name="Hellsten U."/>
            <person name="Mitros T."/>
            <person name="Poliakov A."/>
            <person name="Schmutz J."/>
            <person name="Spannagl M."/>
            <person name="Tang H."/>
            <person name="Wang X."/>
            <person name="Wicker T."/>
            <person name="Bharti A.K."/>
            <person name="Chapman J."/>
            <person name="Feltus F.A."/>
            <person name="Gowik U."/>
            <person name="Grigoriev I.V."/>
            <person name="Lyons E."/>
            <person name="Maher C.A."/>
            <person name="Martis M."/>
            <person name="Narechania A."/>
            <person name="Otillar R.P."/>
            <person name="Penning B.W."/>
            <person name="Salamov A.A."/>
            <person name="Wang Y."/>
            <person name="Zhang L."/>
            <person name="Carpita N.C."/>
            <person name="Freeling M."/>
            <person name="Gingle A.R."/>
            <person name="Hash C.T."/>
            <person name="Keller B."/>
            <person name="Klein P."/>
            <person name="Kresovich S."/>
            <person name="McCann M.C."/>
            <person name="Ming R."/>
            <person name="Peterson D.G."/>
            <person name="Mehboob-ur-Rahman"/>
            <person name="Ware D."/>
            <person name="Westhoff P."/>
            <person name="Mayer K.F."/>
            <person name="Messing J."/>
            <person name="Rokhsar D.S."/>
        </authorList>
    </citation>
    <scope>NUCLEOTIDE SEQUENCE [LARGE SCALE GENOMIC DNA]</scope>
    <source>
        <strain evidence="3">cv. BTx623</strain>
    </source>
</reference>
<dbReference type="Proteomes" id="UP000000768">
    <property type="component" value="Chromosome 6"/>
</dbReference>
<sequence>MTLNSGVVVSISRITSRDLRSNKRRLLHTKSQDCLHRSWRRLTLSLVISSLTLMPTVVGQHKKALMADKRRASASVHLPPKEADRGAAHVAHMPQLQARKKRTTKRHKSNLCQKKNINHRSLQQLKNFGNCKISCKGWSKKERVSQQPSRLPNKLPNPQRKPPSYQFVQGRVLPVPVPAYHSYLAMHMCAKRPREAYAPL</sequence>
<dbReference type="InParanoid" id="A0A1B6PN00"/>
<organism evidence="2 3">
    <name type="scientific">Sorghum bicolor</name>
    <name type="common">Sorghum</name>
    <name type="synonym">Sorghum vulgare</name>
    <dbReference type="NCBI Taxonomy" id="4558"/>
    <lineage>
        <taxon>Eukaryota</taxon>
        <taxon>Viridiplantae</taxon>
        <taxon>Streptophyta</taxon>
        <taxon>Embryophyta</taxon>
        <taxon>Tracheophyta</taxon>
        <taxon>Spermatophyta</taxon>
        <taxon>Magnoliopsida</taxon>
        <taxon>Liliopsida</taxon>
        <taxon>Poales</taxon>
        <taxon>Poaceae</taxon>
        <taxon>PACMAD clade</taxon>
        <taxon>Panicoideae</taxon>
        <taxon>Andropogonodae</taxon>
        <taxon>Andropogoneae</taxon>
        <taxon>Sorghinae</taxon>
        <taxon>Sorghum</taxon>
    </lineage>
</organism>
<gene>
    <name evidence="2" type="ORF">SORBI_3006G219250</name>
</gene>
<reference evidence="3" key="2">
    <citation type="journal article" date="2018" name="Plant J.">
        <title>The Sorghum bicolor reference genome: improved assembly, gene annotations, a transcriptome atlas, and signatures of genome organization.</title>
        <authorList>
            <person name="McCormick R.F."/>
            <person name="Truong S.K."/>
            <person name="Sreedasyam A."/>
            <person name="Jenkins J."/>
            <person name="Shu S."/>
            <person name="Sims D."/>
            <person name="Kennedy M."/>
            <person name="Amirebrahimi M."/>
            <person name="Weers B.D."/>
            <person name="McKinley B."/>
            <person name="Mattison A."/>
            <person name="Morishige D.T."/>
            <person name="Grimwood J."/>
            <person name="Schmutz J."/>
            <person name="Mullet J.E."/>
        </authorList>
    </citation>
    <scope>NUCLEOTIDE SEQUENCE [LARGE SCALE GENOMIC DNA]</scope>
    <source>
        <strain evidence="3">cv. BTx623</strain>
    </source>
</reference>